<organism evidence="3 4">
    <name type="scientific">Diaporthe helianthi</name>
    <dbReference type="NCBI Taxonomy" id="158607"/>
    <lineage>
        <taxon>Eukaryota</taxon>
        <taxon>Fungi</taxon>
        <taxon>Dikarya</taxon>
        <taxon>Ascomycota</taxon>
        <taxon>Pezizomycotina</taxon>
        <taxon>Sordariomycetes</taxon>
        <taxon>Sordariomycetidae</taxon>
        <taxon>Diaporthales</taxon>
        <taxon>Diaporthaceae</taxon>
        <taxon>Diaporthe</taxon>
    </lineage>
</organism>
<reference evidence="3" key="1">
    <citation type="submission" date="2017-09" db="EMBL/GenBank/DDBJ databases">
        <title>Polyketide synthases of a Diaporthe helianthi virulent isolate.</title>
        <authorList>
            <person name="Baroncelli R."/>
        </authorList>
    </citation>
    <scope>NUCLEOTIDE SEQUENCE [LARGE SCALE GENOMIC DNA]</scope>
    <source>
        <strain evidence="3">7/96</strain>
    </source>
</reference>
<keyword evidence="1" id="KW-0812">Transmembrane</keyword>
<gene>
    <name evidence="3" type="ORF">DHEL01_v203849</name>
</gene>
<dbReference type="EMBL" id="MAVT02000243">
    <property type="protein sequence ID" value="POS77753.1"/>
    <property type="molecule type" value="Genomic_DNA"/>
</dbReference>
<dbReference type="AlphaFoldDB" id="A0A2P5I5H1"/>
<name>A0A2P5I5H1_DIAHE</name>
<evidence type="ECO:0000313" key="4">
    <source>
        <dbReference type="Proteomes" id="UP000094444"/>
    </source>
</evidence>
<feature type="transmembrane region" description="Helical" evidence="1">
    <location>
        <begin position="46"/>
        <end position="65"/>
    </location>
</feature>
<evidence type="ECO:0000256" key="1">
    <source>
        <dbReference type="SAM" id="Phobius"/>
    </source>
</evidence>
<keyword evidence="1" id="KW-0472">Membrane</keyword>
<keyword evidence="2" id="KW-0732">Signal</keyword>
<keyword evidence="4" id="KW-1185">Reference proteome</keyword>
<keyword evidence="1" id="KW-1133">Transmembrane helix</keyword>
<accession>A0A2P5I5H1</accession>
<proteinExistence type="predicted"/>
<dbReference type="OrthoDB" id="10663510at2759"/>
<dbReference type="InParanoid" id="A0A2P5I5H1"/>
<evidence type="ECO:0000256" key="2">
    <source>
        <dbReference type="SAM" id="SignalP"/>
    </source>
</evidence>
<sequence length="100" mass="10731">MFTSVIMPLRLLLVALATSAAVHVFTPAFVGRLTLYDDNRLVRVAFAYPASVAISMVVTLSALGIPRDVLDVGSFFSADLILMTWFAARSSLIDSGAAHE</sequence>
<protein>
    <submittedName>
        <fullName evidence="3">Uncharacterized protein</fullName>
    </submittedName>
</protein>
<evidence type="ECO:0000313" key="3">
    <source>
        <dbReference type="EMBL" id="POS77753.1"/>
    </source>
</evidence>
<feature type="signal peptide" evidence="2">
    <location>
        <begin position="1"/>
        <end position="21"/>
    </location>
</feature>
<dbReference type="Proteomes" id="UP000094444">
    <property type="component" value="Unassembled WGS sequence"/>
</dbReference>
<comment type="caution">
    <text evidence="3">The sequence shown here is derived from an EMBL/GenBank/DDBJ whole genome shotgun (WGS) entry which is preliminary data.</text>
</comment>
<feature type="chain" id="PRO_5015185841" evidence="2">
    <location>
        <begin position="22"/>
        <end position="100"/>
    </location>
</feature>